<evidence type="ECO:0000313" key="4">
    <source>
        <dbReference type="Proteomes" id="UP001349994"/>
    </source>
</evidence>
<comment type="caution">
    <text evidence="3">The sequence shown here is derived from an EMBL/GenBank/DDBJ whole genome shotgun (WGS) entry which is preliminary data.</text>
</comment>
<feature type="transmembrane region" description="Helical" evidence="1">
    <location>
        <begin position="104"/>
        <end position="125"/>
    </location>
</feature>
<dbReference type="RefSeq" id="WP_338210545.1">
    <property type="nucleotide sequence ID" value="NZ_JAYMFF010000014.1"/>
</dbReference>
<feature type="domain" description="Zinc-ribbon" evidence="2">
    <location>
        <begin position="4"/>
        <end position="25"/>
    </location>
</feature>
<proteinExistence type="predicted"/>
<sequence length="200" mass="21398">MSTCTTCGIEVTGDMAFCPNCGAPVPAAQPIPQQTNYQTPAAVQAPIAQTSPSGQNAWQNAQVPPVNPGNQANPQSHPVDLNATVCAKDHTGEFSAQDISDNKVYALLAYLLGIFGVIVVGLVARDSKFAMFHMRQSAKLVVVQWLFGLIAALFFWTVIIPIAYFIFTLVLAVVEVICIVNVCRGKAKEAPIVSSFGFLK</sequence>
<accession>A0ABU6IIL3</accession>
<dbReference type="Proteomes" id="UP001349994">
    <property type="component" value="Unassembled WGS sequence"/>
</dbReference>
<keyword evidence="1" id="KW-1133">Transmembrane helix</keyword>
<evidence type="ECO:0000313" key="3">
    <source>
        <dbReference type="EMBL" id="MEC4176307.1"/>
    </source>
</evidence>
<evidence type="ECO:0000259" key="2">
    <source>
        <dbReference type="Pfam" id="PF13240"/>
    </source>
</evidence>
<name>A0ABU6IIL3_9ACTN</name>
<dbReference type="InterPro" id="IPR026870">
    <property type="entry name" value="Zinc_ribbon_dom"/>
</dbReference>
<dbReference type="EMBL" id="JAYMFF010000014">
    <property type="protein sequence ID" value="MEC4176307.1"/>
    <property type="molecule type" value="Genomic_DNA"/>
</dbReference>
<feature type="transmembrane region" description="Helical" evidence="1">
    <location>
        <begin position="137"/>
        <end position="156"/>
    </location>
</feature>
<keyword evidence="1" id="KW-0812">Transmembrane</keyword>
<dbReference type="Pfam" id="PF13240">
    <property type="entry name" value="Zn_Ribbon_1"/>
    <property type="match status" value="1"/>
</dbReference>
<keyword evidence="4" id="KW-1185">Reference proteome</keyword>
<evidence type="ECO:0000256" key="1">
    <source>
        <dbReference type="SAM" id="Phobius"/>
    </source>
</evidence>
<reference evidence="3 4" key="1">
    <citation type="submission" date="2024-01" db="EMBL/GenBank/DDBJ databases">
        <title>novel species in genus Adlercreutzia.</title>
        <authorList>
            <person name="Liu X."/>
        </authorList>
    </citation>
    <scope>NUCLEOTIDE SEQUENCE [LARGE SCALE GENOMIC DNA]</scope>
    <source>
        <strain evidence="3 4">R7</strain>
    </source>
</reference>
<protein>
    <submittedName>
        <fullName evidence="3">Zinc-ribbon domain-containing protein</fullName>
    </submittedName>
</protein>
<keyword evidence="1" id="KW-0472">Membrane</keyword>
<organism evidence="3 4">
    <name type="scientific">Adlercreutzia wanghongyangiae</name>
    <dbReference type="NCBI Taxonomy" id="3111451"/>
    <lineage>
        <taxon>Bacteria</taxon>
        <taxon>Bacillati</taxon>
        <taxon>Actinomycetota</taxon>
        <taxon>Coriobacteriia</taxon>
        <taxon>Eggerthellales</taxon>
        <taxon>Eggerthellaceae</taxon>
        <taxon>Adlercreutzia</taxon>
    </lineage>
</organism>
<gene>
    <name evidence="3" type="ORF">VIN30_07575</name>
</gene>